<keyword evidence="2" id="KW-0812">Transmembrane</keyword>
<dbReference type="InterPro" id="IPR050817">
    <property type="entry name" value="DjlA_DnaK_co-chaperone"/>
</dbReference>
<protein>
    <recommendedName>
        <fullName evidence="3">J domain-containing protein</fullName>
    </recommendedName>
</protein>
<feature type="transmembrane region" description="Helical" evidence="2">
    <location>
        <begin position="193"/>
        <end position="212"/>
    </location>
</feature>
<dbReference type="AlphaFoldDB" id="A0AAN5YU77"/>
<reference evidence="4" key="1">
    <citation type="journal article" date="2020" name="bioRxiv">
        <title>Genomic and phenotypic heterogeneity of clinical isolates of the human pathogens Aspergillus fumigatus, Aspergillus lentulus and Aspergillus fumigatiaffinis.</title>
        <authorList>
            <person name="dos Santos R.A.C."/>
            <person name="Steenwyk J.L."/>
            <person name="Rivero-Menendez O."/>
            <person name="Mead M.E."/>
            <person name="Silva L.P."/>
            <person name="Bastos R.W."/>
            <person name="Alastruey-Izquierdo A."/>
            <person name="Goldman G.H."/>
            <person name="Rokas A."/>
        </authorList>
    </citation>
    <scope>NUCLEOTIDE SEQUENCE</scope>
    <source>
        <strain evidence="4">CNM-CM8927</strain>
    </source>
</reference>
<comment type="caution">
    <text evidence="4">The sequence shown here is derived from an EMBL/GenBank/DDBJ whole genome shotgun (WGS) entry which is preliminary data.</text>
</comment>
<dbReference type="InterPro" id="IPR043132">
    <property type="entry name" value="BCAT-like_C"/>
</dbReference>
<feature type="domain" description="J" evidence="3">
    <location>
        <begin position="61"/>
        <end position="136"/>
    </location>
</feature>
<dbReference type="CDD" id="cd06257">
    <property type="entry name" value="DnaJ"/>
    <property type="match status" value="1"/>
</dbReference>
<dbReference type="PRINTS" id="PR00625">
    <property type="entry name" value="JDOMAIN"/>
</dbReference>
<dbReference type="InterPro" id="IPR036869">
    <property type="entry name" value="J_dom_sf"/>
</dbReference>
<dbReference type="PROSITE" id="PS00636">
    <property type="entry name" value="DNAJ_1"/>
    <property type="match status" value="1"/>
</dbReference>
<reference evidence="4" key="2">
    <citation type="submission" date="2020-04" db="EMBL/GenBank/DDBJ databases">
        <authorList>
            <person name="Santos R.A.C."/>
            <person name="Steenwyk J.L."/>
            <person name="Rivero-Menendez O."/>
            <person name="Mead M.E."/>
            <person name="Silva L.P."/>
            <person name="Bastos R.W."/>
            <person name="Alastruey-Izquierdo A."/>
            <person name="Goldman G.H."/>
            <person name="Rokas A."/>
        </authorList>
    </citation>
    <scope>NUCLEOTIDE SEQUENCE</scope>
    <source>
        <strain evidence="4">CNM-CM8927</strain>
    </source>
</reference>
<evidence type="ECO:0000259" key="3">
    <source>
        <dbReference type="PROSITE" id="PS50076"/>
    </source>
</evidence>
<dbReference type="Gene3D" id="3.20.10.10">
    <property type="entry name" value="D-amino Acid Aminotransferase, subunit A, domain 2"/>
    <property type="match status" value="1"/>
</dbReference>
<dbReference type="PROSITE" id="PS50076">
    <property type="entry name" value="DNAJ_2"/>
    <property type="match status" value="1"/>
</dbReference>
<evidence type="ECO:0000256" key="1">
    <source>
        <dbReference type="SAM" id="MobiDB-lite"/>
    </source>
</evidence>
<proteinExistence type="predicted"/>
<evidence type="ECO:0000313" key="4">
    <source>
        <dbReference type="EMBL" id="KAF4205675.1"/>
    </source>
</evidence>
<dbReference type="PANTHER" id="PTHR24074">
    <property type="entry name" value="CO-CHAPERONE PROTEIN DJLA"/>
    <property type="match status" value="1"/>
</dbReference>
<dbReference type="InterPro" id="IPR001623">
    <property type="entry name" value="DnaJ_domain"/>
</dbReference>
<feature type="region of interest" description="Disordered" evidence="1">
    <location>
        <begin position="281"/>
        <end position="306"/>
    </location>
</feature>
<dbReference type="SUPFAM" id="SSF46565">
    <property type="entry name" value="Chaperone J-domain"/>
    <property type="match status" value="1"/>
</dbReference>
<evidence type="ECO:0000256" key="2">
    <source>
        <dbReference type="SAM" id="Phobius"/>
    </source>
</evidence>
<name>A0AAN5YU77_ASPLE</name>
<dbReference type="Proteomes" id="UP000649114">
    <property type="component" value="Unassembled WGS sequence"/>
</dbReference>
<gene>
    <name evidence="4" type="ORF">CNMCM8927_005843</name>
</gene>
<keyword evidence="2" id="KW-1133">Transmembrane helix</keyword>
<feature type="compositionally biased region" description="Basic and acidic residues" evidence="1">
    <location>
        <begin position="283"/>
        <end position="295"/>
    </location>
</feature>
<sequence>MLKKPNALCYGGLQLLIPSSSSSPPPASRSAKRRPWCFPSYRLYATAHDIYDKDLSWPTSSCFTPYDVFKQDRGAPYSKSRFYDLVKIYHPDRPCNDHPLCRHLTPEVRLQRYHLVVAAHEILSDPTKRAAYDQFGTGWSLHPSRGPQAQSSWARTASGDYHPIYANATWEDWERWHNRHQPKQQEIVDHRTFVTFIFLLVLFGSAVQASWISQLSTGYEERLREINEESMRLLTGRRETTVKQMGSSQARVEHFLIRRDPSGSGLKEEEQAVYEKVLHSHKQTPDDSLKIEDQVPSHSQSDGTQKLIQQSQYITKTSMDKIFAGYAVRQAVRSQQKPLQPGMVEAVDRGATYPFLTDGDAHLTEGSRFNIVLVKDGKL</sequence>
<evidence type="ECO:0000313" key="5">
    <source>
        <dbReference type="Proteomes" id="UP000649114"/>
    </source>
</evidence>
<accession>A0AAN5YU77</accession>
<feature type="compositionally biased region" description="Polar residues" evidence="1">
    <location>
        <begin position="296"/>
        <end position="306"/>
    </location>
</feature>
<organism evidence="4 5">
    <name type="scientific">Aspergillus lentulus</name>
    <dbReference type="NCBI Taxonomy" id="293939"/>
    <lineage>
        <taxon>Eukaryota</taxon>
        <taxon>Fungi</taxon>
        <taxon>Dikarya</taxon>
        <taxon>Ascomycota</taxon>
        <taxon>Pezizomycotina</taxon>
        <taxon>Eurotiomycetes</taxon>
        <taxon>Eurotiomycetidae</taxon>
        <taxon>Eurotiales</taxon>
        <taxon>Aspergillaceae</taxon>
        <taxon>Aspergillus</taxon>
        <taxon>Aspergillus subgen. Fumigati</taxon>
    </lineage>
</organism>
<dbReference type="EMBL" id="JAAAPU010000039">
    <property type="protein sequence ID" value="KAF4205675.1"/>
    <property type="molecule type" value="Genomic_DNA"/>
</dbReference>
<keyword evidence="2" id="KW-0472">Membrane</keyword>
<dbReference type="Gene3D" id="1.10.287.110">
    <property type="entry name" value="DnaJ domain"/>
    <property type="match status" value="1"/>
</dbReference>
<dbReference type="InterPro" id="IPR018253">
    <property type="entry name" value="DnaJ_domain_CS"/>
</dbReference>